<dbReference type="Gene3D" id="2.130.10.10">
    <property type="entry name" value="YVTN repeat-like/Quinoprotein amine dehydrogenase"/>
    <property type="match status" value="1"/>
</dbReference>
<accession>A0A2S9YNZ5</accession>
<organism evidence="1 2">
    <name type="scientific">Enhygromyxa salina</name>
    <dbReference type="NCBI Taxonomy" id="215803"/>
    <lineage>
        <taxon>Bacteria</taxon>
        <taxon>Pseudomonadati</taxon>
        <taxon>Myxococcota</taxon>
        <taxon>Polyangia</taxon>
        <taxon>Nannocystales</taxon>
        <taxon>Nannocystaceae</taxon>
        <taxon>Enhygromyxa</taxon>
    </lineage>
</organism>
<dbReference type="SUPFAM" id="SSF50969">
    <property type="entry name" value="YVTN repeat-like/Quinoprotein amine dehydrogenase"/>
    <property type="match status" value="1"/>
</dbReference>
<evidence type="ECO:0008006" key="3">
    <source>
        <dbReference type="Google" id="ProtNLM"/>
    </source>
</evidence>
<reference evidence="1 2" key="1">
    <citation type="submission" date="2018-03" db="EMBL/GenBank/DDBJ databases">
        <title>Draft Genome Sequences of the Obligatory Marine Myxobacteria Enhygromyxa salina SWB007.</title>
        <authorList>
            <person name="Poehlein A."/>
            <person name="Moghaddam J.A."/>
            <person name="Harms H."/>
            <person name="Alanjari M."/>
            <person name="Koenig G.M."/>
            <person name="Daniel R."/>
            <person name="Schaeberle T.F."/>
        </authorList>
    </citation>
    <scope>NUCLEOTIDE SEQUENCE [LARGE SCALE GENOMIC DNA]</scope>
    <source>
        <strain evidence="1 2">SWB007</strain>
    </source>
</reference>
<gene>
    <name evidence="1" type="ORF">ENSA7_35020</name>
</gene>
<dbReference type="AlphaFoldDB" id="A0A2S9YNZ5"/>
<sequence length="211" mass="22115">MDATTVALCQLNVNDGYPSTTFGLEGTLYGSNGTDQTLDLIDPCTCEVTTIGPTNFGSIPGITANGVEAETLFGLSVSADILLTLSTVNGAGTEIGPLGVDFHYSGTSWSADIQGLYAINDLTDSLYTLDLFTGEATEIATIDTQFDSVGIDWHIATHELYACTNFGGGSRLYSIDVDDGTSTLIGNLPHNCNNLAAPWTPVACVDDVPFP</sequence>
<dbReference type="InterPro" id="IPR015943">
    <property type="entry name" value="WD40/YVTN_repeat-like_dom_sf"/>
</dbReference>
<comment type="caution">
    <text evidence="1">The sequence shown here is derived from an EMBL/GenBank/DDBJ whole genome shotgun (WGS) entry which is preliminary data.</text>
</comment>
<dbReference type="EMBL" id="PVNL01000067">
    <property type="protein sequence ID" value="PRQ06798.1"/>
    <property type="molecule type" value="Genomic_DNA"/>
</dbReference>
<evidence type="ECO:0000313" key="1">
    <source>
        <dbReference type="EMBL" id="PRQ06798.1"/>
    </source>
</evidence>
<dbReference type="InterPro" id="IPR011044">
    <property type="entry name" value="Quino_amine_DH_bsu"/>
</dbReference>
<name>A0A2S9YNZ5_9BACT</name>
<evidence type="ECO:0000313" key="2">
    <source>
        <dbReference type="Proteomes" id="UP000238823"/>
    </source>
</evidence>
<proteinExistence type="predicted"/>
<dbReference type="Proteomes" id="UP000238823">
    <property type="component" value="Unassembled WGS sequence"/>
</dbReference>
<protein>
    <recommendedName>
        <fullName evidence="3">DUF4394 domain-containing protein</fullName>
    </recommendedName>
</protein>